<dbReference type="RefSeq" id="WP_189092106.1">
    <property type="nucleotide sequence ID" value="NZ_BMQL01000029.1"/>
</dbReference>
<dbReference type="EMBL" id="BMQL01000029">
    <property type="protein sequence ID" value="GGR22550.1"/>
    <property type="molecule type" value="Genomic_DNA"/>
</dbReference>
<gene>
    <name evidence="1" type="ORF">GCM10008957_38230</name>
</gene>
<protein>
    <submittedName>
        <fullName evidence="1">Uncharacterized protein</fullName>
    </submittedName>
</protein>
<organism evidence="1 2">
    <name type="scientific">Deinococcus ruber</name>
    <dbReference type="NCBI Taxonomy" id="1848197"/>
    <lineage>
        <taxon>Bacteria</taxon>
        <taxon>Thermotogati</taxon>
        <taxon>Deinococcota</taxon>
        <taxon>Deinococci</taxon>
        <taxon>Deinococcales</taxon>
        <taxon>Deinococcaceae</taxon>
        <taxon>Deinococcus</taxon>
    </lineage>
</organism>
<keyword evidence="2" id="KW-1185">Reference proteome</keyword>
<sequence length="99" mass="10533">MPRPGGDGAGGTFILPSVLAFRHWNGQPITLEDCCAAYRAVCAENRARAAAMKALEATKDPDEAREYKALCFQAQMGNARARAWGGCIGVFELAQEGSA</sequence>
<comment type="caution">
    <text evidence="1">The sequence shown here is derived from an EMBL/GenBank/DDBJ whole genome shotgun (WGS) entry which is preliminary data.</text>
</comment>
<name>A0A918CGW8_9DEIO</name>
<reference evidence="1" key="2">
    <citation type="submission" date="2020-09" db="EMBL/GenBank/DDBJ databases">
        <authorList>
            <person name="Sun Q."/>
            <person name="Ohkuma M."/>
        </authorList>
    </citation>
    <scope>NUCLEOTIDE SEQUENCE</scope>
    <source>
        <strain evidence="1">JCM 31311</strain>
    </source>
</reference>
<reference evidence="1" key="1">
    <citation type="journal article" date="2014" name="Int. J. Syst. Evol. Microbiol.">
        <title>Complete genome sequence of Corynebacterium casei LMG S-19264T (=DSM 44701T), isolated from a smear-ripened cheese.</title>
        <authorList>
            <consortium name="US DOE Joint Genome Institute (JGI-PGF)"/>
            <person name="Walter F."/>
            <person name="Albersmeier A."/>
            <person name="Kalinowski J."/>
            <person name="Ruckert C."/>
        </authorList>
    </citation>
    <scope>NUCLEOTIDE SEQUENCE</scope>
    <source>
        <strain evidence="1">JCM 31311</strain>
    </source>
</reference>
<dbReference type="Proteomes" id="UP000603865">
    <property type="component" value="Unassembled WGS sequence"/>
</dbReference>
<dbReference type="AlphaFoldDB" id="A0A918CGW8"/>
<evidence type="ECO:0000313" key="2">
    <source>
        <dbReference type="Proteomes" id="UP000603865"/>
    </source>
</evidence>
<proteinExistence type="predicted"/>
<evidence type="ECO:0000313" key="1">
    <source>
        <dbReference type="EMBL" id="GGR22550.1"/>
    </source>
</evidence>
<accession>A0A918CGW8</accession>